<evidence type="ECO:0000256" key="1">
    <source>
        <dbReference type="ARBA" id="ARBA00004442"/>
    </source>
</evidence>
<keyword evidence="2 4" id="KW-0472">Membrane</keyword>
<dbReference type="InterPro" id="IPR050330">
    <property type="entry name" value="Bact_OuterMem_StrucFunc"/>
</dbReference>
<evidence type="ECO:0000313" key="9">
    <source>
        <dbReference type="Proteomes" id="UP000538929"/>
    </source>
</evidence>
<dbReference type="PANTHER" id="PTHR30329">
    <property type="entry name" value="STATOR ELEMENT OF FLAGELLAR MOTOR COMPLEX"/>
    <property type="match status" value="1"/>
</dbReference>
<dbReference type="CDD" id="cd07185">
    <property type="entry name" value="OmpA_C-like"/>
    <property type="match status" value="1"/>
</dbReference>
<feature type="chain" id="PRO_5030852968" evidence="6">
    <location>
        <begin position="32"/>
        <end position="258"/>
    </location>
</feature>
<keyword evidence="3" id="KW-0998">Cell outer membrane</keyword>
<feature type="signal peptide" evidence="6">
    <location>
        <begin position="1"/>
        <end position="31"/>
    </location>
</feature>
<evidence type="ECO:0000256" key="6">
    <source>
        <dbReference type="SAM" id="SignalP"/>
    </source>
</evidence>
<evidence type="ECO:0000259" key="7">
    <source>
        <dbReference type="PROSITE" id="PS51123"/>
    </source>
</evidence>
<dbReference type="InterPro" id="IPR036737">
    <property type="entry name" value="OmpA-like_sf"/>
</dbReference>
<keyword evidence="6" id="KW-0732">Signal</keyword>
<dbReference type="PANTHER" id="PTHR30329:SF21">
    <property type="entry name" value="LIPOPROTEIN YIAD-RELATED"/>
    <property type="match status" value="1"/>
</dbReference>
<dbReference type="PROSITE" id="PS51123">
    <property type="entry name" value="OMPA_2"/>
    <property type="match status" value="1"/>
</dbReference>
<comment type="caution">
    <text evidence="8">The sequence shown here is derived from an EMBL/GenBank/DDBJ whole genome shotgun (WGS) entry which is preliminary data.</text>
</comment>
<protein>
    <submittedName>
        <fullName evidence="8">OmpA family protein</fullName>
    </submittedName>
</protein>
<sequence length="258" mass="27563">MRDMRAAAPGRVVAVAAATAVALGIGAPAFADEKGEYEQPPGYEAPAPPQIDANAPGLMLGDGATLAEPRVLDIKFVIEDTGTPQPAATPQPENPDPPIEGDEGDEGSEEEEPAGQEETPQPDEGTAVDSAGETREERTGNQRKFTLQTDVIFGKDSDVVSDEAREALAVVAEAIAEHSPAEVNVFGFTDNLGSYEHGVTLSNNRARNTQQVLVELLDDPSGINFNVRGYSEDYPLYDNSTEEGRQKNRRVEISWPSS</sequence>
<feature type="domain" description="OmpA-like" evidence="7">
    <location>
        <begin position="140"/>
        <end position="258"/>
    </location>
</feature>
<dbReference type="EMBL" id="VKHT01000281">
    <property type="protein sequence ID" value="MBB0244643.1"/>
    <property type="molecule type" value="Genomic_DNA"/>
</dbReference>
<evidence type="ECO:0000313" key="8">
    <source>
        <dbReference type="EMBL" id="MBB0244643.1"/>
    </source>
</evidence>
<dbReference type="Pfam" id="PF00691">
    <property type="entry name" value="OmpA"/>
    <property type="match status" value="1"/>
</dbReference>
<dbReference type="Gene3D" id="3.30.1330.60">
    <property type="entry name" value="OmpA-like domain"/>
    <property type="match status" value="1"/>
</dbReference>
<feature type="compositionally biased region" description="Pro residues" evidence="5">
    <location>
        <begin position="87"/>
        <end position="98"/>
    </location>
</feature>
<dbReference type="InterPro" id="IPR006665">
    <property type="entry name" value="OmpA-like"/>
</dbReference>
<gene>
    <name evidence="8" type="ORF">FNQ90_11140</name>
</gene>
<feature type="compositionally biased region" description="Basic and acidic residues" evidence="5">
    <location>
        <begin position="242"/>
        <end position="252"/>
    </location>
</feature>
<dbReference type="SUPFAM" id="SSF103088">
    <property type="entry name" value="OmpA-like"/>
    <property type="match status" value="1"/>
</dbReference>
<reference evidence="9" key="1">
    <citation type="submission" date="2019-10" db="EMBL/GenBank/DDBJ databases">
        <title>Streptomyces sp. nov., a novel actinobacterium isolated from alkaline environment.</title>
        <authorList>
            <person name="Golinska P."/>
        </authorList>
    </citation>
    <scope>NUCLEOTIDE SEQUENCE [LARGE SCALE GENOMIC DNA]</scope>
    <source>
        <strain evidence="9">DSM 42118</strain>
    </source>
</reference>
<keyword evidence="9" id="KW-1185">Reference proteome</keyword>
<feature type="compositionally biased region" description="Acidic residues" evidence="5">
    <location>
        <begin position="99"/>
        <end position="115"/>
    </location>
</feature>
<feature type="region of interest" description="Disordered" evidence="5">
    <location>
        <begin position="237"/>
        <end position="258"/>
    </location>
</feature>
<feature type="region of interest" description="Disordered" evidence="5">
    <location>
        <begin position="82"/>
        <end position="143"/>
    </location>
</feature>
<dbReference type="GO" id="GO:0009279">
    <property type="term" value="C:cell outer membrane"/>
    <property type="evidence" value="ECO:0007669"/>
    <property type="project" value="UniProtKB-SubCell"/>
</dbReference>
<dbReference type="AlphaFoldDB" id="A0A7W3TDA4"/>
<accession>A0A7W3TDA4</accession>
<organism evidence="8 9">
    <name type="scientific">Streptomyces alkaliphilus</name>
    <dbReference type="NCBI Taxonomy" id="1472722"/>
    <lineage>
        <taxon>Bacteria</taxon>
        <taxon>Bacillati</taxon>
        <taxon>Actinomycetota</taxon>
        <taxon>Actinomycetes</taxon>
        <taxon>Kitasatosporales</taxon>
        <taxon>Streptomycetaceae</taxon>
        <taxon>Streptomyces</taxon>
    </lineage>
</organism>
<dbReference type="InterPro" id="IPR006664">
    <property type="entry name" value="OMP_bac"/>
</dbReference>
<evidence type="ECO:0000256" key="4">
    <source>
        <dbReference type="PROSITE-ProRule" id="PRU00473"/>
    </source>
</evidence>
<comment type="subcellular location">
    <subcellularLocation>
        <location evidence="1">Cell outer membrane</location>
    </subcellularLocation>
</comment>
<name>A0A7W3TDA4_9ACTN</name>
<evidence type="ECO:0000256" key="5">
    <source>
        <dbReference type="SAM" id="MobiDB-lite"/>
    </source>
</evidence>
<evidence type="ECO:0000256" key="3">
    <source>
        <dbReference type="ARBA" id="ARBA00023237"/>
    </source>
</evidence>
<evidence type="ECO:0000256" key="2">
    <source>
        <dbReference type="ARBA" id="ARBA00023136"/>
    </source>
</evidence>
<dbReference type="PRINTS" id="PR01021">
    <property type="entry name" value="OMPADOMAIN"/>
</dbReference>
<feature type="region of interest" description="Disordered" evidence="5">
    <location>
        <begin position="33"/>
        <end position="55"/>
    </location>
</feature>
<dbReference type="Proteomes" id="UP000538929">
    <property type="component" value="Unassembled WGS sequence"/>
</dbReference>
<proteinExistence type="predicted"/>